<gene>
    <name evidence="3" type="ORF">DFP72DRAFT_1078562</name>
</gene>
<dbReference type="EMBL" id="JACGCI010000120">
    <property type="protein sequence ID" value="KAF6744503.1"/>
    <property type="molecule type" value="Genomic_DNA"/>
</dbReference>
<dbReference type="AlphaFoldDB" id="A0A8H6HER6"/>
<keyword evidence="2" id="KW-1133">Transmembrane helix</keyword>
<dbReference type="OrthoDB" id="8783038at2759"/>
<organism evidence="3 4">
    <name type="scientific">Ephemerocybe angulata</name>
    <dbReference type="NCBI Taxonomy" id="980116"/>
    <lineage>
        <taxon>Eukaryota</taxon>
        <taxon>Fungi</taxon>
        <taxon>Dikarya</taxon>
        <taxon>Basidiomycota</taxon>
        <taxon>Agaricomycotina</taxon>
        <taxon>Agaricomycetes</taxon>
        <taxon>Agaricomycetidae</taxon>
        <taxon>Agaricales</taxon>
        <taxon>Agaricineae</taxon>
        <taxon>Psathyrellaceae</taxon>
        <taxon>Ephemerocybe</taxon>
    </lineage>
</organism>
<dbReference type="Proteomes" id="UP000521943">
    <property type="component" value="Unassembled WGS sequence"/>
</dbReference>
<protein>
    <submittedName>
        <fullName evidence="3">Uncharacterized protein</fullName>
    </submittedName>
</protein>
<feature type="region of interest" description="Disordered" evidence="1">
    <location>
        <begin position="1"/>
        <end position="33"/>
    </location>
</feature>
<keyword evidence="2" id="KW-0812">Transmembrane</keyword>
<evidence type="ECO:0000256" key="2">
    <source>
        <dbReference type="SAM" id="Phobius"/>
    </source>
</evidence>
<accession>A0A8H6HER6</accession>
<evidence type="ECO:0000313" key="3">
    <source>
        <dbReference type="EMBL" id="KAF6744503.1"/>
    </source>
</evidence>
<keyword evidence="2" id="KW-0472">Membrane</keyword>
<sequence>MHRLSYHEENSEDTEALLHPPDVPKPHRHSRHVRNRSHVNQAIALLCSGSRRRVLLKILTALTSLLFIFVVLAAIFRPWATILPRQTPNDTNTSLPPRYTAIRKHTASLPQHNISLPPPEGHNGRYIKFTSQISQLGWNNVLNEVLLNAHLAYRAKRAYVFGDYDWKKEYFPWPENVRFEDPPRTPLGALLGGPVVGDPWVGLNESEVREHPRSVNIDFWEVVCPPNRRRVIKTSDVKPWHKLNTYDKSGSETLELWLKLLTDPAFFLATSSVPNLEVDEDDWSCVEILPAPREEDSFPQVFDLWLWGCERILDLWDEFKASPISSLGLRTGSVVLRGVERNMGLFTRHRRTHEVRRAREEDPMERTLAIHIRRGDFVQACQDLADWNSTYYSWNQLPFLPDHFVPPPYPPDKERGTNNNSPENVATYLGHCLPDDDAIARKVEQARLDWEAATNRTPTAGHFLDTIFLLTNERDPVWLGKLKSHFMDAGGWKNVVVSSLEVVYGDAQELDVGMAVDMELARRAAVFVGNGFSSFTSNILHRRLVDEKIPISNRFF</sequence>
<evidence type="ECO:0000313" key="4">
    <source>
        <dbReference type="Proteomes" id="UP000521943"/>
    </source>
</evidence>
<keyword evidence="4" id="KW-1185">Reference proteome</keyword>
<proteinExistence type="predicted"/>
<dbReference type="Gene3D" id="3.40.50.11350">
    <property type="match status" value="1"/>
</dbReference>
<comment type="caution">
    <text evidence="3">The sequence shown here is derived from an EMBL/GenBank/DDBJ whole genome shotgun (WGS) entry which is preliminary data.</text>
</comment>
<feature type="transmembrane region" description="Helical" evidence="2">
    <location>
        <begin position="54"/>
        <end position="76"/>
    </location>
</feature>
<dbReference type="CDD" id="cd11296">
    <property type="entry name" value="O-FucT_like"/>
    <property type="match status" value="1"/>
</dbReference>
<evidence type="ECO:0000256" key="1">
    <source>
        <dbReference type="SAM" id="MobiDB-lite"/>
    </source>
</evidence>
<reference evidence="3 4" key="1">
    <citation type="submission" date="2020-07" db="EMBL/GenBank/DDBJ databases">
        <title>Comparative genomics of pyrophilous fungi reveals a link between fire events and developmental genes.</title>
        <authorList>
            <consortium name="DOE Joint Genome Institute"/>
            <person name="Steindorff A.S."/>
            <person name="Carver A."/>
            <person name="Calhoun S."/>
            <person name="Stillman K."/>
            <person name="Liu H."/>
            <person name="Lipzen A."/>
            <person name="Pangilinan J."/>
            <person name="Labutti K."/>
            <person name="Bruns T.D."/>
            <person name="Grigoriev I.V."/>
        </authorList>
    </citation>
    <scope>NUCLEOTIDE SEQUENCE [LARGE SCALE GENOMIC DNA]</scope>
    <source>
        <strain evidence="3 4">CBS 144469</strain>
    </source>
</reference>
<name>A0A8H6HER6_9AGAR</name>